<dbReference type="GO" id="GO:1901605">
    <property type="term" value="P:alpha-amino acid metabolic process"/>
    <property type="evidence" value="ECO:0007669"/>
    <property type="project" value="TreeGrafter"/>
</dbReference>
<evidence type="ECO:0000256" key="34">
    <source>
        <dbReference type="ARBA" id="ARBA00080916"/>
    </source>
</evidence>
<comment type="catalytic activity">
    <reaction evidence="17">
        <text>indole-3-pyruvate + L-kynurenine = kynurenate + L-tryptophan + H2O</text>
        <dbReference type="Rhea" id="RHEA:66052"/>
        <dbReference type="ChEBI" id="CHEBI:15377"/>
        <dbReference type="ChEBI" id="CHEBI:17640"/>
        <dbReference type="ChEBI" id="CHEBI:57912"/>
        <dbReference type="ChEBI" id="CHEBI:57959"/>
        <dbReference type="ChEBI" id="CHEBI:58454"/>
    </reaction>
    <physiologicalReaction direction="left-to-right" evidence="17">
        <dbReference type="Rhea" id="RHEA:66053"/>
    </physiologicalReaction>
</comment>
<comment type="catalytic activity">
    <reaction evidence="9">
        <text>L-kynurenine + glyoxylate = kynurenate + glycine + H2O</text>
        <dbReference type="Rhea" id="RHEA:65896"/>
        <dbReference type="ChEBI" id="CHEBI:15377"/>
        <dbReference type="ChEBI" id="CHEBI:36655"/>
        <dbReference type="ChEBI" id="CHEBI:57305"/>
        <dbReference type="ChEBI" id="CHEBI:57959"/>
        <dbReference type="ChEBI" id="CHEBI:58454"/>
        <dbReference type="EC" id="2.6.1.63"/>
    </reaction>
    <physiologicalReaction direction="left-to-right" evidence="9">
        <dbReference type="Rhea" id="RHEA:65897"/>
    </physiologicalReaction>
</comment>
<evidence type="ECO:0000256" key="23">
    <source>
        <dbReference type="ARBA" id="ARBA00052537"/>
    </source>
</evidence>
<evidence type="ECO:0000256" key="32">
    <source>
        <dbReference type="ARBA" id="ARBA00075068"/>
    </source>
</evidence>
<comment type="catalytic activity">
    <reaction evidence="14">
        <text>2-oxo-3-sulfanylpropanoate + L-kynurenine = kynurenate + L-cysteine + H2O</text>
        <dbReference type="Rhea" id="RHEA:69104"/>
        <dbReference type="ChEBI" id="CHEBI:15377"/>
        <dbReference type="ChEBI" id="CHEBI:35235"/>
        <dbReference type="ChEBI" id="CHEBI:57678"/>
        <dbReference type="ChEBI" id="CHEBI:57959"/>
        <dbReference type="ChEBI" id="CHEBI:58454"/>
    </reaction>
    <physiologicalReaction direction="left-to-right" evidence="14">
        <dbReference type="Rhea" id="RHEA:69105"/>
    </physiologicalReaction>
</comment>
<evidence type="ECO:0000256" key="3">
    <source>
        <dbReference type="ARBA" id="ARBA00012751"/>
    </source>
</evidence>
<dbReference type="GO" id="GO:0047536">
    <property type="term" value="F:2-aminoadipate transaminase activity"/>
    <property type="evidence" value="ECO:0007669"/>
    <property type="project" value="UniProtKB-EC"/>
</dbReference>
<dbReference type="PANTHER" id="PTHR42790:SF19">
    <property type="entry name" value="KYNURENINE_ALPHA-AMINOADIPATE AMINOTRANSFERASE, MITOCHONDRIAL"/>
    <property type="match status" value="1"/>
</dbReference>
<dbReference type="GO" id="GO:0030170">
    <property type="term" value="F:pyridoxal phosphate binding"/>
    <property type="evidence" value="ECO:0007669"/>
    <property type="project" value="InterPro"/>
</dbReference>
<comment type="pathway">
    <text evidence="27">Amino-acid degradation; L-lysine degradation via saccharopine pathway; glutaryl-CoA from L-lysine: step 4/6.</text>
</comment>
<dbReference type="OMA" id="RRCTIAK"/>
<evidence type="ECO:0000256" key="18">
    <source>
        <dbReference type="ARBA" id="ARBA00052128"/>
    </source>
</evidence>
<comment type="catalytic activity">
    <reaction evidence="12">
        <text>2-oxopentanoate + L-kynurenine = L-2-aminopentanoate + kynurenate + H2O</text>
        <dbReference type="Rhea" id="RHEA:66076"/>
        <dbReference type="ChEBI" id="CHEBI:15377"/>
        <dbReference type="ChEBI" id="CHEBI:28644"/>
        <dbReference type="ChEBI" id="CHEBI:57959"/>
        <dbReference type="ChEBI" id="CHEBI:58441"/>
        <dbReference type="ChEBI" id="CHEBI:58454"/>
    </reaction>
    <physiologicalReaction direction="left-to-right" evidence="12">
        <dbReference type="Rhea" id="RHEA:66077"/>
    </physiologicalReaction>
</comment>
<gene>
    <name evidence="43" type="primary">LOC109309822</name>
</gene>
<evidence type="ECO:0000256" key="24">
    <source>
        <dbReference type="ARBA" id="ARBA00052580"/>
    </source>
</evidence>
<accession>A0A7M4EWZ0</accession>
<dbReference type="CDD" id="cd00609">
    <property type="entry name" value="AAT_like"/>
    <property type="match status" value="1"/>
</dbReference>
<dbReference type="GO" id="GO:0050094">
    <property type="term" value="F:methionine-glyoxylate transaminase activity"/>
    <property type="evidence" value="ECO:0007669"/>
    <property type="project" value="UniProtKB-EC"/>
</dbReference>
<dbReference type="Ensembl" id="ENSCPRT00005018882.1">
    <property type="protein sequence ID" value="ENSCPRP00005016125.1"/>
    <property type="gene ID" value="ENSCPRG00005011248.1"/>
</dbReference>
<organism evidence="43 44">
    <name type="scientific">Crocodylus porosus</name>
    <name type="common">Saltwater crocodile</name>
    <name type="synonym">Estuarine crocodile</name>
    <dbReference type="NCBI Taxonomy" id="8502"/>
    <lineage>
        <taxon>Eukaryota</taxon>
        <taxon>Metazoa</taxon>
        <taxon>Chordata</taxon>
        <taxon>Craniata</taxon>
        <taxon>Vertebrata</taxon>
        <taxon>Euteleostomi</taxon>
        <taxon>Archelosauria</taxon>
        <taxon>Archosauria</taxon>
        <taxon>Crocodylia</taxon>
        <taxon>Longirostres</taxon>
        <taxon>Crocodylidae</taxon>
        <taxon>Crocodylus</taxon>
    </lineage>
</organism>
<evidence type="ECO:0000256" key="9">
    <source>
        <dbReference type="ARBA" id="ARBA00047677"/>
    </source>
</evidence>
<evidence type="ECO:0000256" key="4">
    <source>
        <dbReference type="ARBA" id="ARBA00013010"/>
    </source>
</evidence>
<evidence type="ECO:0000256" key="29">
    <source>
        <dbReference type="ARBA" id="ARBA00067027"/>
    </source>
</evidence>
<feature type="domain" description="Aminotransferase class I/classII large" evidence="42">
    <location>
        <begin position="55"/>
        <end position="419"/>
    </location>
</feature>
<evidence type="ECO:0000256" key="40">
    <source>
        <dbReference type="ARBA" id="ARBA00083286"/>
    </source>
</evidence>
<comment type="catalytic activity">
    <reaction evidence="11">
        <text>L-2-aminoadipate + glyoxylate = 2-oxoadipate + glycine</text>
        <dbReference type="Rhea" id="RHEA:69112"/>
        <dbReference type="ChEBI" id="CHEBI:36655"/>
        <dbReference type="ChEBI" id="CHEBI:57305"/>
        <dbReference type="ChEBI" id="CHEBI:57499"/>
        <dbReference type="ChEBI" id="CHEBI:58672"/>
    </reaction>
    <physiologicalReaction direction="left-to-right" evidence="11">
        <dbReference type="Rhea" id="RHEA:69113"/>
    </physiologicalReaction>
</comment>
<evidence type="ECO:0000256" key="14">
    <source>
        <dbReference type="ARBA" id="ARBA00051742"/>
    </source>
</evidence>
<comment type="catalytic activity">
    <reaction evidence="25">
        <text>4-methyl-2-oxopentanoate + L-kynurenine = kynurenate + L-leucine + H2O</text>
        <dbReference type="Rhea" id="RHEA:66068"/>
        <dbReference type="ChEBI" id="CHEBI:15377"/>
        <dbReference type="ChEBI" id="CHEBI:17865"/>
        <dbReference type="ChEBI" id="CHEBI:57427"/>
        <dbReference type="ChEBI" id="CHEBI:57959"/>
        <dbReference type="ChEBI" id="CHEBI:58454"/>
    </reaction>
    <physiologicalReaction direction="left-to-right" evidence="25">
        <dbReference type="Rhea" id="RHEA:66069"/>
    </physiologicalReaction>
</comment>
<evidence type="ECO:0000256" key="33">
    <source>
        <dbReference type="ARBA" id="ARBA00080697"/>
    </source>
</evidence>
<evidence type="ECO:0000256" key="12">
    <source>
        <dbReference type="ARBA" id="ARBA00051090"/>
    </source>
</evidence>
<comment type="catalytic activity">
    <reaction evidence="22">
        <text>L-leucine + glyoxylate = 4-methyl-2-oxopentanoate + glycine</text>
        <dbReference type="Rhea" id="RHEA:69128"/>
        <dbReference type="ChEBI" id="CHEBI:17865"/>
        <dbReference type="ChEBI" id="CHEBI:36655"/>
        <dbReference type="ChEBI" id="CHEBI:57305"/>
        <dbReference type="ChEBI" id="CHEBI:57427"/>
    </reaction>
</comment>
<sequence>CHLIFSIFCRQHQWKLIWWLQGPIVSWHDADQLMHNSPLSFISLAGGNPNPNTFPFKAAKFTTKDDTNIELEENLMKKALQYSASTGIAELLSWLKDLQKSLHSPPTANYSPEQGQMELCVTNGSQEGLHKVFDMLINPGDTVLLDGFTYPGTVAALRPLGCNLVSIPSNEGGIIPEALKAILSRWKSDDAKTGKSKAPKFLYIMPNGSNPAGTSLSTHRKQQVYQLARDYDFLIIEDDPYYFLQFEKPWTPTFLSLDVDGRVIRTDTLSNIISPGLRIGFLTGPKPLIDRVILHIQVSTMHTSTLIQVLISQLLHMWEEEGFLNHVDKVIELYRTQRDAMHAAANKWLKGLANWHIPEAGMFLWIKIKGISCEQWLAINQAFQNEMLLFSNQAFNSDDSNPSFYIRASFSSPSQDQMDQVSAGHCLTVIR</sequence>
<comment type="cofactor">
    <cofactor evidence="1">
        <name>pyridoxal 5'-phosphate</name>
        <dbReference type="ChEBI" id="CHEBI:597326"/>
    </cofactor>
</comment>
<comment type="catalytic activity">
    <reaction evidence="20">
        <text>glyoxylate + L-phenylalanine = 3-phenylpyruvate + glycine</text>
        <dbReference type="Rhea" id="RHEA:69120"/>
        <dbReference type="ChEBI" id="CHEBI:18005"/>
        <dbReference type="ChEBI" id="CHEBI:36655"/>
        <dbReference type="ChEBI" id="CHEBI:57305"/>
        <dbReference type="ChEBI" id="CHEBI:58095"/>
    </reaction>
</comment>
<comment type="catalytic activity">
    <reaction evidence="24">
        <text>3-phenylpyruvate + L-kynurenine = kynurenate + L-phenylalanine + H2O</text>
        <dbReference type="Rhea" id="RHEA:66092"/>
        <dbReference type="ChEBI" id="CHEBI:15377"/>
        <dbReference type="ChEBI" id="CHEBI:18005"/>
        <dbReference type="ChEBI" id="CHEBI:57959"/>
        <dbReference type="ChEBI" id="CHEBI:58095"/>
        <dbReference type="ChEBI" id="CHEBI:58454"/>
    </reaction>
    <physiologicalReaction direction="left-to-right" evidence="24">
        <dbReference type="Rhea" id="RHEA:66093"/>
    </physiologicalReaction>
</comment>
<comment type="catalytic activity">
    <reaction evidence="15">
        <text>2-oxoadipate + L-kynurenine = L-2-aminoadipate + kynurenate + H2O</text>
        <dbReference type="Rhea" id="RHEA:70047"/>
        <dbReference type="ChEBI" id="CHEBI:15377"/>
        <dbReference type="ChEBI" id="CHEBI:57499"/>
        <dbReference type="ChEBI" id="CHEBI:57959"/>
        <dbReference type="ChEBI" id="CHEBI:58454"/>
        <dbReference type="ChEBI" id="CHEBI:58672"/>
    </reaction>
    <physiologicalReaction direction="left-to-right" evidence="15">
        <dbReference type="Rhea" id="RHEA:70048"/>
    </physiologicalReaction>
</comment>
<evidence type="ECO:0000256" key="36">
    <source>
        <dbReference type="ARBA" id="ARBA00082040"/>
    </source>
</evidence>
<dbReference type="InterPro" id="IPR015421">
    <property type="entry name" value="PyrdxlP-dep_Trfase_major"/>
</dbReference>
<evidence type="ECO:0000256" key="13">
    <source>
        <dbReference type="ARBA" id="ARBA00051184"/>
    </source>
</evidence>
<comment type="similarity">
    <text evidence="2">Belongs to the class-I pyridoxal-phosphate-dependent aminotransferase family.</text>
</comment>
<keyword evidence="7" id="KW-0663">Pyridoxal phosphate</keyword>
<dbReference type="GO" id="GO:0047315">
    <property type="term" value="F:kynurenine-glyoxylate transaminase activity"/>
    <property type="evidence" value="ECO:0007669"/>
    <property type="project" value="UniProtKB-EC"/>
</dbReference>
<evidence type="ECO:0000256" key="15">
    <source>
        <dbReference type="ARBA" id="ARBA00051759"/>
    </source>
</evidence>
<evidence type="ECO:0000256" key="16">
    <source>
        <dbReference type="ARBA" id="ARBA00051879"/>
    </source>
</evidence>
<proteinExistence type="inferred from homology"/>
<comment type="catalytic activity">
    <reaction evidence="8">
        <text>L-kynurenine + 2-oxoglutarate = kynurenate + L-glutamate + H2O</text>
        <dbReference type="Rhea" id="RHEA:65560"/>
        <dbReference type="ChEBI" id="CHEBI:15377"/>
        <dbReference type="ChEBI" id="CHEBI:16810"/>
        <dbReference type="ChEBI" id="CHEBI:29985"/>
        <dbReference type="ChEBI" id="CHEBI:57959"/>
        <dbReference type="ChEBI" id="CHEBI:58454"/>
        <dbReference type="EC" id="2.6.1.7"/>
    </reaction>
    <physiologicalReaction direction="left-to-right" evidence="8">
        <dbReference type="Rhea" id="RHEA:65561"/>
    </physiologicalReaction>
</comment>
<evidence type="ECO:0000256" key="6">
    <source>
        <dbReference type="ARBA" id="ARBA00022679"/>
    </source>
</evidence>
<reference evidence="43" key="1">
    <citation type="submission" date="2025-08" db="UniProtKB">
        <authorList>
            <consortium name="Ensembl"/>
        </authorList>
    </citation>
    <scope>IDENTIFICATION</scope>
</reference>
<evidence type="ECO:0000256" key="10">
    <source>
        <dbReference type="ARBA" id="ARBA00050142"/>
    </source>
</evidence>
<dbReference type="GeneTree" id="ENSGT00390000004594"/>
<comment type="catalytic activity">
    <reaction evidence="10">
        <text>L-tyrosine + glyoxylate = 3-(4-hydroxyphenyl)pyruvate + glycine</text>
        <dbReference type="Rhea" id="RHEA:69116"/>
        <dbReference type="ChEBI" id="CHEBI:36242"/>
        <dbReference type="ChEBI" id="CHEBI:36655"/>
        <dbReference type="ChEBI" id="CHEBI:57305"/>
        <dbReference type="ChEBI" id="CHEBI:58315"/>
    </reaction>
</comment>
<evidence type="ECO:0000256" key="30">
    <source>
        <dbReference type="ARBA" id="ARBA00067059"/>
    </source>
</evidence>
<evidence type="ECO:0000256" key="21">
    <source>
        <dbReference type="ARBA" id="ARBA00052404"/>
    </source>
</evidence>
<dbReference type="SUPFAM" id="SSF53383">
    <property type="entry name" value="PLP-dependent transferases"/>
    <property type="match status" value="1"/>
</dbReference>
<evidence type="ECO:0000313" key="44">
    <source>
        <dbReference type="Proteomes" id="UP000594220"/>
    </source>
</evidence>
<evidence type="ECO:0000256" key="19">
    <source>
        <dbReference type="ARBA" id="ARBA00052393"/>
    </source>
</evidence>
<dbReference type="EC" id="2.6.1.63" evidence="4"/>
<dbReference type="InterPro" id="IPR015424">
    <property type="entry name" value="PyrdxlP-dep_Trfase"/>
</dbReference>
<evidence type="ECO:0000256" key="35">
    <source>
        <dbReference type="ARBA" id="ARBA00081438"/>
    </source>
</evidence>
<evidence type="ECO:0000256" key="39">
    <source>
        <dbReference type="ARBA" id="ARBA00083236"/>
    </source>
</evidence>
<comment type="catalytic activity">
    <reaction evidence="16">
        <text>2-oxobutanoate + L-kynurenine = (2S)-2-aminobutanoate + kynurenate + H2O</text>
        <dbReference type="Rhea" id="RHEA:66044"/>
        <dbReference type="ChEBI" id="CHEBI:15377"/>
        <dbReference type="ChEBI" id="CHEBI:16763"/>
        <dbReference type="ChEBI" id="CHEBI:57959"/>
        <dbReference type="ChEBI" id="CHEBI:58454"/>
        <dbReference type="ChEBI" id="CHEBI:74359"/>
    </reaction>
    <physiologicalReaction direction="left-to-right" evidence="16">
        <dbReference type="Rhea" id="RHEA:66045"/>
    </physiologicalReaction>
</comment>
<comment type="function">
    <text evidence="26">Transaminase with broad substrate specificity. Has transaminase activity towards aminoadipate, kynurenine, methionine and glutamate. Shows activity also towards tryptophan, aspartate and hydroxykynurenine. Accepts a variety of oxo-acids as amino-group acceptors, with a preference for 2-oxoglutarate, 2-oxocaproic acid, phenylpyruvate and alpha-oxo-gamma-methiol butyric acid. Can also use glyoxylate as amino-group acceptor (in vitro).</text>
</comment>
<dbReference type="EC" id="2.6.1.7" evidence="3"/>
<dbReference type="EC" id="2.6.1.73" evidence="30"/>
<evidence type="ECO:0000256" key="2">
    <source>
        <dbReference type="ARBA" id="ARBA00007441"/>
    </source>
</evidence>
<evidence type="ECO:0000256" key="7">
    <source>
        <dbReference type="ARBA" id="ARBA00022898"/>
    </source>
</evidence>
<evidence type="ECO:0000256" key="28">
    <source>
        <dbReference type="ARBA" id="ARBA00066546"/>
    </source>
</evidence>
<dbReference type="Pfam" id="PF00155">
    <property type="entry name" value="Aminotran_1_2"/>
    <property type="match status" value="1"/>
</dbReference>
<comment type="catalytic activity">
    <reaction evidence="13">
        <text>4-methylsulfanyl-2-oxobutanoate + L-kynurenine = kynurenate + L-methionine + H2O</text>
        <dbReference type="Rhea" id="RHEA:69096"/>
        <dbReference type="ChEBI" id="CHEBI:15377"/>
        <dbReference type="ChEBI" id="CHEBI:16723"/>
        <dbReference type="ChEBI" id="CHEBI:57844"/>
        <dbReference type="ChEBI" id="CHEBI:57959"/>
        <dbReference type="ChEBI" id="CHEBI:58454"/>
    </reaction>
    <physiologicalReaction direction="left-to-right" evidence="13">
        <dbReference type="Rhea" id="RHEA:69097"/>
    </physiologicalReaction>
</comment>
<evidence type="ECO:0000256" key="26">
    <source>
        <dbReference type="ARBA" id="ARBA00056991"/>
    </source>
</evidence>
<protein>
    <recommendedName>
        <fullName evidence="31">Kynurenine/alpha-aminoadipate aminotransferase, mitochondrial</fullName>
        <ecNumber evidence="29">2.6.1.39</ecNumber>
        <ecNumber evidence="28">2.6.1.4</ecNumber>
        <ecNumber evidence="4">2.6.1.63</ecNumber>
        <ecNumber evidence="3">2.6.1.7</ecNumber>
        <ecNumber evidence="30">2.6.1.73</ecNumber>
    </recommendedName>
    <alternativeName>
        <fullName evidence="41">2-aminoadipate aminotransferase</fullName>
    </alternativeName>
    <alternativeName>
        <fullName evidence="34">2-aminoadipate transaminase</fullName>
    </alternativeName>
    <alternativeName>
        <fullName evidence="37">Alpha-aminoadipate aminotransferase</fullName>
    </alternativeName>
    <alternativeName>
        <fullName evidence="36">Glycine transaminase AADAT</fullName>
    </alternativeName>
    <alternativeName>
        <fullName evidence="40">Kynurenine aminotransferase II</fullName>
    </alternativeName>
    <alternativeName>
        <fullName evidence="35">Kynurenine--glyoxylate transaminase AADAT</fullName>
    </alternativeName>
    <alternativeName>
        <fullName evidence="38">Kynurenine--oxoglutarate aminotransferase II</fullName>
    </alternativeName>
    <alternativeName>
        <fullName evidence="39">Kynurenine--oxoglutarate transaminase 2</fullName>
    </alternativeName>
    <alternativeName>
        <fullName evidence="33">Kynurenine--oxoglutarate transaminase II</fullName>
    </alternativeName>
    <alternativeName>
        <fullName evidence="32">Methionine--glyoxylate transaminase AADAT</fullName>
    </alternativeName>
</protein>
<dbReference type="FunFam" id="3.40.640.10:FF:000071">
    <property type="entry name" value="Kynurenine/alpha-aminoadipate aminotransferase, mitochondrial"/>
    <property type="match status" value="1"/>
</dbReference>
<evidence type="ECO:0000256" key="22">
    <source>
        <dbReference type="ARBA" id="ARBA00052518"/>
    </source>
</evidence>
<dbReference type="InterPro" id="IPR004839">
    <property type="entry name" value="Aminotransferase_I/II_large"/>
</dbReference>
<dbReference type="GO" id="GO:0005759">
    <property type="term" value="C:mitochondrial matrix"/>
    <property type="evidence" value="ECO:0007669"/>
    <property type="project" value="UniProtKB-ARBA"/>
</dbReference>
<evidence type="ECO:0000256" key="38">
    <source>
        <dbReference type="ARBA" id="ARBA00082796"/>
    </source>
</evidence>
<evidence type="ECO:0000256" key="5">
    <source>
        <dbReference type="ARBA" id="ARBA00022576"/>
    </source>
</evidence>
<evidence type="ECO:0000256" key="20">
    <source>
        <dbReference type="ARBA" id="ARBA00052400"/>
    </source>
</evidence>
<keyword evidence="44" id="KW-1185">Reference proteome</keyword>
<evidence type="ECO:0000259" key="42">
    <source>
        <dbReference type="Pfam" id="PF00155"/>
    </source>
</evidence>
<dbReference type="Proteomes" id="UP000594220">
    <property type="component" value="Unplaced"/>
</dbReference>
<evidence type="ECO:0000256" key="17">
    <source>
        <dbReference type="ARBA" id="ARBA00052124"/>
    </source>
</evidence>
<dbReference type="GO" id="GO:0016212">
    <property type="term" value="F:kynurenine-oxoglutarate transaminase activity"/>
    <property type="evidence" value="ECO:0007669"/>
    <property type="project" value="UniProtKB-EC"/>
</dbReference>
<evidence type="ECO:0000256" key="27">
    <source>
        <dbReference type="ARBA" id="ARBA00060610"/>
    </source>
</evidence>
<dbReference type="InterPro" id="IPR050859">
    <property type="entry name" value="Class-I_PLP-dep_aminotransf"/>
</dbReference>
<evidence type="ECO:0000313" key="43">
    <source>
        <dbReference type="Ensembl" id="ENSCPRP00005016125.1"/>
    </source>
</evidence>
<dbReference type="FunFam" id="3.90.1150.10:FF:000166">
    <property type="entry name" value="Kynurenine/alpha-aminoadipate aminotransferase, mitochondrial"/>
    <property type="match status" value="1"/>
</dbReference>
<name>A0A7M4EWZ0_CROPO</name>
<comment type="catalytic activity">
    <reaction evidence="21">
        <text>glyoxylate + L-methionine = 4-methylsulfanyl-2-oxobutanoate + glycine</text>
        <dbReference type="Rhea" id="RHEA:22884"/>
        <dbReference type="ChEBI" id="CHEBI:16723"/>
        <dbReference type="ChEBI" id="CHEBI:36655"/>
        <dbReference type="ChEBI" id="CHEBI:57305"/>
        <dbReference type="ChEBI" id="CHEBI:57844"/>
        <dbReference type="EC" id="2.6.1.73"/>
    </reaction>
</comment>
<keyword evidence="5" id="KW-0032">Aminotransferase</keyword>
<dbReference type="EC" id="2.6.1.4" evidence="28"/>
<evidence type="ECO:0000256" key="8">
    <source>
        <dbReference type="ARBA" id="ARBA00047478"/>
    </source>
</evidence>
<keyword evidence="6" id="KW-0808">Transferase</keyword>
<evidence type="ECO:0000256" key="41">
    <source>
        <dbReference type="ARBA" id="ARBA00083735"/>
    </source>
</evidence>
<dbReference type="GO" id="GO:0047958">
    <property type="term" value="F:glycine:2-oxoglutarate aminotransferase activity"/>
    <property type="evidence" value="ECO:0007669"/>
    <property type="project" value="UniProtKB-EC"/>
</dbReference>
<evidence type="ECO:0000256" key="25">
    <source>
        <dbReference type="ARBA" id="ARBA00052831"/>
    </source>
</evidence>
<dbReference type="EC" id="2.6.1.39" evidence="29"/>
<evidence type="ECO:0000256" key="11">
    <source>
        <dbReference type="ARBA" id="ARBA00050937"/>
    </source>
</evidence>
<comment type="catalytic activity">
    <reaction evidence="23">
        <text>glycine + 2-oxoglutarate = glyoxylate + L-glutamate</text>
        <dbReference type="Rhea" id="RHEA:14089"/>
        <dbReference type="ChEBI" id="CHEBI:16810"/>
        <dbReference type="ChEBI" id="CHEBI:29985"/>
        <dbReference type="ChEBI" id="CHEBI:36655"/>
        <dbReference type="ChEBI" id="CHEBI:57305"/>
        <dbReference type="EC" id="2.6.1.4"/>
    </reaction>
</comment>
<dbReference type="PANTHER" id="PTHR42790">
    <property type="entry name" value="AMINOTRANSFERASE"/>
    <property type="match status" value="1"/>
</dbReference>
<evidence type="ECO:0000256" key="37">
    <source>
        <dbReference type="ARBA" id="ARBA00082705"/>
    </source>
</evidence>
<evidence type="ECO:0000256" key="1">
    <source>
        <dbReference type="ARBA" id="ARBA00001933"/>
    </source>
</evidence>
<comment type="catalytic activity">
    <reaction evidence="19">
        <text>L-tryptophan + glyoxylate = indole-3-pyruvate + glycine</text>
        <dbReference type="Rhea" id="RHEA:69124"/>
        <dbReference type="ChEBI" id="CHEBI:17640"/>
        <dbReference type="ChEBI" id="CHEBI:36655"/>
        <dbReference type="ChEBI" id="CHEBI:57305"/>
        <dbReference type="ChEBI" id="CHEBI:57912"/>
    </reaction>
</comment>
<reference evidence="43" key="2">
    <citation type="submission" date="2025-09" db="UniProtKB">
        <authorList>
            <consortium name="Ensembl"/>
        </authorList>
    </citation>
    <scope>IDENTIFICATION</scope>
</reference>
<dbReference type="Gene3D" id="3.40.640.10">
    <property type="entry name" value="Type I PLP-dependent aspartate aminotransferase-like (Major domain)"/>
    <property type="match status" value="1"/>
</dbReference>
<dbReference type="AlphaFoldDB" id="A0A7M4EWZ0"/>
<evidence type="ECO:0000256" key="31">
    <source>
        <dbReference type="ARBA" id="ARBA00074091"/>
    </source>
</evidence>
<comment type="catalytic activity">
    <reaction evidence="18">
        <text>2-oxohexanoate + L-kynurenine = L-2-aminohexanoate + kynurenate + H2O</text>
        <dbReference type="Rhea" id="RHEA:66060"/>
        <dbReference type="ChEBI" id="CHEBI:15377"/>
        <dbReference type="ChEBI" id="CHEBI:35177"/>
        <dbReference type="ChEBI" id="CHEBI:57959"/>
        <dbReference type="ChEBI" id="CHEBI:58454"/>
        <dbReference type="ChEBI" id="CHEBI:58455"/>
    </reaction>
    <physiologicalReaction direction="left-to-right" evidence="18">
        <dbReference type="Rhea" id="RHEA:66061"/>
    </physiologicalReaction>
</comment>